<reference evidence="3" key="1">
    <citation type="journal article" date="2023" name="G3 (Bethesda)">
        <title>Whole genome assembly and annotation of the endangered Caribbean coral Acropora cervicornis.</title>
        <authorList>
            <person name="Selwyn J.D."/>
            <person name="Vollmer S.V."/>
        </authorList>
    </citation>
    <scope>NUCLEOTIDE SEQUENCE</scope>
    <source>
        <strain evidence="3">K2</strain>
    </source>
</reference>
<evidence type="ECO:0000256" key="1">
    <source>
        <dbReference type="SAM" id="MobiDB-lite"/>
    </source>
</evidence>
<keyword evidence="4" id="KW-1185">Reference proteome</keyword>
<gene>
    <name evidence="3" type="ORF">P5673_005493</name>
</gene>
<dbReference type="EMBL" id="JARQWQ010000009">
    <property type="protein sequence ID" value="KAK2569661.1"/>
    <property type="molecule type" value="Genomic_DNA"/>
</dbReference>
<dbReference type="Pfam" id="PF13873">
    <property type="entry name" value="Myb_DNA-bind_5"/>
    <property type="match status" value="1"/>
</dbReference>
<proteinExistence type="predicted"/>
<protein>
    <recommendedName>
        <fullName evidence="2">Myb/SANT-like DNA-binding domain-containing protein</fullName>
    </recommendedName>
</protein>
<evidence type="ECO:0000259" key="2">
    <source>
        <dbReference type="Pfam" id="PF13873"/>
    </source>
</evidence>
<dbReference type="InterPro" id="IPR028002">
    <property type="entry name" value="Myb_DNA-bind_5"/>
</dbReference>
<dbReference type="PANTHER" id="PTHR33309">
    <property type="entry name" value="KERATIN, ULTRA HIGH-SULFUR MATRIX PROTEIN-LIKE"/>
    <property type="match status" value="1"/>
</dbReference>
<feature type="compositionally biased region" description="Basic and acidic residues" evidence="1">
    <location>
        <begin position="102"/>
        <end position="145"/>
    </location>
</feature>
<dbReference type="AlphaFoldDB" id="A0AAD9QYY6"/>
<feature type="compositionally biased region" description="Basic and acidic residues" evidence="1">
    <location>
        <begin position="160"/>
        <end position="178"/>
    </location>
</feature>
<evidence type="ECO:0000313" key="4">
    <source>
        <dbReference type="Proteomes" id="UP001249851"/>
    </source>
</evidence>
<feature type="compositionally biased region" description="Low complexity" evidence="1">
    <location>
        <begin position="179"/>
        <end position="217"/>
    </location>
</feature>
<feature type="domain" description="Myb/SANT-like DNA-binding" evidence="2">
    <location>
        <begin position="17"/>
        <end position="73"/>
    </location>
</feature>
<comment type="caution">
    <text evidence="3">The sequence shown here is derived from an EMBL/GenBank/DDBJ whole genome shotgun (WGS) entry which is preliminary data.</text>
</comment>
<organism evidence="3 4">
    <name type="scientific">Acropora cervicornis</name>
    <name type="common">Staghorn coral</name>
    <dbReference type="NCBI Taxonomy" id="6130"/>
    <lineage>
        <taxon>Eukaryota</taxon>
        <taxon>Metazoa</taxon>
        <taxon>Cnidaria</taxon>
        <taxon>Anthozoa</taxon>
        <taxon>Hexacorallia</taxon>
        <taxon>Scleractinia</taxon>
        <taxon>Astrocoeniina</taxon>
        <taxon>Acroporidae</taxon>
        <taxon>Acropora</taxon>
    </lineage>
</organism>
<feature type="region of interest" description="Disordered" evidence="1">
    <location>
        <begin position="102"/>
        <end position="226"/>
    </location>
</feature>
<name>A0AAD9QYY6_ACRCE</name>
<sequence length="226" mass="27031">MEWKPECDLPLLQEIIVSEPYQYKVSTRERGKIWEDITDRLNAIEAFAHRLGQKRAVRDRYALLSKKYKKKMTTEERASGISPEMSEIDKLLEQIIERFEESDWESGDKGEQGERSKTEDRKKAEEMRKLSMEKLGETLKRKGEEDGGATPRKRAKKRQRELDFDLKKEEMETRKRDQAQQLQMVQYMQQQQQQQQQQMQLQHQQQQQQQLQTQPLMTLIEKLSKN</sequence>
<reference evidence="3" key="2">
    <citation type="journal article" date="2023" name="Science">
        <title>Genomic signatures of disease resistance in endangered staghorn corals.</title>
        <authorList>
            <person name="Vollmer S.V."/>
            <person name="Selwyn J.D."/>
            <person name="Despard B.A."/>
            <person name="Roesel C.L."/>
        </authorList>
    </citation>
    <scope>NUCLEOTIDE SEQUENCE</scope>
    <source>
        <strain evidence="3">K2</strain>
    </source>
</reference>
<dbReference type="PANTHER" id="PTHR33309:SF1">
    <property type="entry name" value="MYB_SANT-LIKE DNA-BINDING DOMAIN-CONTAINING PROTEIN"/>
    <property type="match status" value="1"/>
</dbReference>
<dbReference type="Proteomes" id="UP001249851">
    <property type="component" value="Unassembled WGS sequence"/>
</dbReference>
<evidence type="ECO:0000313" key="3">
    <source>
        <dbReference type="EMBL" id="KAK2569661.1"/>
    </source>
</evidence>
<accession>A0AAD9QYY6</accession>